<organism evidence="2">
    <name type="scientific">Opuntia streptacantha</name>
    <name type="common">Prickly pear cactus</name>
    <name type="synonym">Opuntia cardona</name>
    <dbReference type="NCBI Taxonomy" id="393608"/>
    <lineage>
        <taxon>Eukaryota</taxon>
        <taxon>Viridiplantae</taxon>
        <taxon>Streptophyta</taxon>
        <taxon>Embryophyta</taxon>
        <taxon>Tracheophyta</taxon>
        <taxon>Spermatophyta</taxon>
        <taxon>Magnoliopsida</taxon>
        <taxon>eudicotyledons</taxon>
        <taxon>Gunneridae</taxon>
        <taxon>Pentapetalae</taxon>
        <taxon>Caryophyllales</taxon>
        <taxon>Cactineae</taxon>
        <taxon>Cactaceae</taxon>
        <taxon>Opuntioideae</taxon>
        <taxon>Opuntia</taxon>
    </lineage>
</organism>
<protein>
    <submittedName>
        <fullName evidence="2">Uncharacterized protein</fullName>
    </submittedName>
</protein>
<evidence type="ECO:0000313" key="2">
    <source>
        <dbReference type="EMBL" id="MBA4624731.1"/>
    </source>
</evidence>
<name>A0A7C8YRW9_OPUST</name>
<feature type="transmembrane region" description="Helical" evidence="1">
    <location>
        <begin position="12"/>
        <end position="36"/>
    </location>
</feature>
<evidence type="ECO:0000256" key="1">
    <source>
        <dbReference type="SAM" id="Phobius"/>
    </source>
</evidence>
<keyword evidence="1" id="KW-0812">Transmembrane</keyword>
<keyword evidence="1" id="KW-1133">Transmembrane helix</keyword>
<dbReference type="EMBL" id="GISG01048844">
    <property type="protein sequence ID" value="MBA4624731.1"/>
    <property type="molecule type" value="Transcribed_RNA"/>
</dbReference>
<reference evidence="2" key="1">
    <citation type="journal article" date="2013" name="J. Plant Res.">
        <title>Effect of fungi and light on seed germination of three Opuntia species from semiarid lands of central Mexico.</title>
        <authorList>
            <person name="Delgado-Sanchez P."/>
            <person name="Jimenez-Bremont J.F."/>
            <person name="Guerrero-Gonzalez Mde L."/>
            <person name="Flores J."/>
        </authorList>
    </citation>
    <scope>NUCLEOTIDE SEQUENCE</scope>
    <source>
        <tissue evidence="2">Cladode</tissue>
    </source>
</reference>
<accession>A0A7C8YRW9</accession>
<reference evidence="2" key="2">
    <citation type="submission" date="2020-07" db="EMBL/GenBank/DDBJ databases">
        <authorList>
            <person name="Vera ALvarez R."/>
            <person name="Arias-Moreno D.M."/>
            <person name="Jimenez-Jacinto V."/>
            <person name="Jimenez-Bremont J.F."/>
            <person name="Swaminathan K."/>
            <person name="Moose S.P."/>
            <person name="Guerrero-Gonzalez M.L."/>
            <person name="Marino-Ramirez L."/>
            <person name="Landsman D."/>
            <person name="Rodriguez-Kessler M."/>
            <person name="Delgado-Sanchez P."/>
        </authorList>
    </citation>
    <scope>NUCLEOTIDE SEQUENCE</scope>
    <source>
        <tissue evidence="2">Cladode</tissue>
    </source>
</reference>
<dbReference type="AlphaFoldDB" id="A0A7C8YRW9"/>
<proteinExistence type="predicted"/>
<feature type="transmembrane region" description="Helical" evidence="1">
    <location>
        <begin position="81"/>
        <end position="99"/>
    </location>
</feature>
<feature type="transmembrane region" description="Helical" evidence="1">
    <location>
        <begin position="42"/>
        <end position="69"/>
    </location>
</feature>
<sequence>MLFRLEATSQSALLLLGEACELSSWMTSVFFIALMAKTHLLWGYFFFHFCLFFFVWGGGVLSVLVFFFYTLQERKKGPKKGGTFFGFEGFAAVVSFLFFF</sequence>
<keyword evidence="1" id="KW-0472">Membrane</keyword>